<protein>
    <submittedName>
        <fullName evidence="1">Uncharacterized protein</fullName>
    </submittedName>
</protein>
<organism evidence="1 2">
    <name type="scientific">Hydnum rufescens UP504</name>
    <dbReference type="NCBI Taxonomy" id="1448309"/>
    <lineage>
        <taxon>Eukaryota</taxon>
        <taxon>Fungi</taxon>
        <taxon>Dikarya</taxon>
        <taxon>Basidiomycota</taxon>
        <taxon>Agaricomycotina</taxon>
        <taxon>Agaricomycetes</taxon>
        <taxon>Cantharellales</taxon>
        <taxon>Hydnaceae</taxon>
        <taxon>Hydnum</taxon>
    </lineage>
</organism>
<reference evidence="1" key="1">
    <citation type="journal article" date="2020" name="Nat. Commun.">
        <title>Large-scale genome sequencing of mycorrhizal fungi provides insights into the early evolution of symbiotic traits.</title>
        <authorList>
            <person name="Miyauchi S."/>
            <person name="Kiss E."/>
            <person name="Kuo A."/>
            <person name="Drula E."/>
            <person name="Kohler A."/>
            <person name="Sanchez-Garcia M."/>
            <person name="Morin E."/>
            <person name="Andreopoulos B."/>
            <person name="Barry K.W."/>
            <person name="Bonito G."/>
            <person name="Buee M."/>
            <person name="Carver A."/>
            <person name="Chen C."/>
            <person name="Cichocki N."/>
            <person name="Clum A."/>
            <person name="Culley D."/>
            <person name="Crous P.W."/>
            <person name="Fauchery L."/>
            <person name="Girlanda M."/>
            <person name="Hayes R.D."/>
            <person name="Keri Z."/>
            <person name="LaButti K."/>
            <person name="Lipzen A."/>
            <person name="Lombard V."/>
            <person name="Magnuson J."/>
            <person name="Maillard F."/>
            <person name="Murat C."/>
            <person name="Nolan M."/>
            <person name="Ohm R.A."/>
            <person name="Pangilinan J."/>
            <person name="Pereira M.F."/>
            <person name="Perotto S."/>
            <person name="Peter M."/>
            <person name="Pfister S."/>
            <person name="Riley R."/>
            <person name="Sitrit Y."/>
            <person name="Stielow J.B."/>
            <person name="Szollosi G."/>
            <person name="Zifcakova L."/>
            <person name="Stursova M."/>
            <person name="Spatafora J.W."/>
            <person name="Tedersoo L."/>
            <person name="Vaario L.M."/>
            <person name="Yamada A."/>
            <person name="Yan M."/>
            <person name="Wang P."/>
            <person name="Xu J."/>
            <person name="Bruns T."/>
            <person name="Baldrian P."/>
            <person name="Vilgalys R."/>
            <person name="Dunand C."/>
            <person name="Henrissat B."/>
            <person name="Grigoriev I.V."/>
            <person name="Hibbett D."/>
            <person name="Nagy L.G."/>
            <person name="Martin F.M."/>
        </authorList>
    </citation>
    <scope>NUCLEOTIDE SEQUENCE</scope>
    <source>
        <strain evidence="1">UP504</strain>
    </source>
</reference>
<accession>A0A9P6AR48</accession>
<evidence type="ECO:0000313" key="2">
    <source>
        <dbReference type="Proteomes" id="UP000886523"/>
    </source>
</evidence>
<comment type="caution">
    <text evidence="1">The sequence shown here is derived from an EMBL/GenBank/DDBJ whole genome shotgun (WGS) entry which is preliminary data.</text>
</comment>
<proteinExistence type="predicted"/>
<dbReference type="Proteomes" id="UP000886523">
    <property type="component" value="Unassembled WGS sequence"/>
</dbReference>
<evidence type="ECO:0000313" key="1">
    <source>
        <dbReference type="EMBL" id="KAF9510152.1"/>
    </source>
</evidence>
<gene>
    <name evidence="1" type="ORF">BS47DRAFT_1348303</name>
</gene>
<dbReference type="EMBL" id="MU129022">
    <property type="protein sequence ID" value="KAF9510152.1"/>
    <property type="molecule type" value="Genomic_DNA"/>
</dbReference>
<dbReference type="AlphaFoldDB" id="A0A9P6AR48"/>
<name>A0A9P6AR48_9AGAM</name>
<keyword evidence="2" id="KW-1185">Reference proteome</keyword>
<sequence>MMVFAEKSGCTSMLQPSLTLTCSVLNHPRHYAGVVSAMVSVLCELARHNPQY</sequence>